<comment type="caution">
    <text evidence="3">The sequence shown here is derived from an EMBL/GenBank/DDBJ whole genome shotgun (WGS) entry which is preliminary data.</text>
</comment>
<keyword evidence="2" id="KW-0521">NADP</keyword>
<accession>A0ABR3JRI6</accession>
<reference evidence="4" key="1">
    <citation type="submission" date="2024-06" db="EMBL/GenBank/DDBJ databases">
        <title>Multi-omics analyses provide insights into the biosynthesis of the anticancer antibiotic pleurotin in Hohenbuehelia grisea.</title>
        <authorList>
            <person name="Weaver J.A."/>
            <person name="Alberti F."/>
        </authorList>
    </citation>
    <scope>NUCLEOTIDE SEQUENCE [LARGE SCALE GENOMIC DNA]</scope>
    <source>
        <strain evidence="4">T-177</strain>
    </source>
</reference>
<dbReference type="SUPFAM" id="SSF51735">
    <property type="entry name" value="NAD(P)-binding Rossmann-fold domains"/>
    <property type="match status" value="1"/>
</dbReference>
<dbReference type="EMBL" id="JASNQZ010000004">
    <property type="protein sequence ID" value="KAL0958475.1"/>
    <property type="molecule type" value="Genomic_DNA"/>
</dbReference>
<sequence length="258" mass="26945">MTSLGVALVTGAGRGIGRAIALRLAKDGFDVALNDLPAGVRDIEAVRDEILQSGRKATVVPADVSVESEVKSLVNEVVGGLGSLDVMVANAGICKPRALVDISSDEWDKIFSTNARGVFLSYKYAALQMIAQGKGGRIIGASSVAGKQGWPMLAAYSSTKFAVRGLTQSAATELGQYGVTVNAYSPGVIDTDMLRNLGDDLGNRGGLYDHEASMTALKRVGSPEEIANIVSFLASKESSYITGQSVSSNPILNKLCLC</sequence>
<gene>
    <name evidence="3" type="ORF">HGRIS_000614</name>
</gene>
<dbReference type="InterPro" id="IPR036291">
    <property type="entry name" value="NAD(P)-bd_dom_sf"/>
</dbReference>
<dbReference type="Pfam" id="PF13561">
    <property type="entry name" value="adh_short_C2"/>
    <property type="match status" value="1"/>
</dbReference>
<dbReference type="InterPro" id="IPR002347">
    <property type="entry name" value="SDR_fam"/>
</dbReference>
<dbReference type="Gene3D" id="3.40.50.720">
    <property type="entry name" value="NAD(P)-binding Rossmann-like Domain"/>
    <property type="match status" value="1"/>
</dbReference>
<evidence type="ECO:0000256" key="2">
    <source>
        <dbReference type="ARBA" id="ARBA00022857"/>
    </source>
</evidence>
<keyword evidence="4" id="KW-1185">Reference proteome</keyword>
<proteinExistence type="inferred from homology"/>
<dbReference type="Proteomes" id="UP001556367">
    <property type="component" value="Unassembled WGS sequence"/>
</dbReference>
<name>A0ABR3JRI6_9AGAR</name>
<dbReference type="InterPro" id="IPR020904">
    <property type="entry name" value="Sc_DH/Rdtase_CS"/>
</dbReference>
<dbReference type="PROSITE" id="PS00061">
    <property type="entry name" value="ADH_SHORT"/>
    <property type="match status" value="1"/>
</dbReference>
<dbReference type="PANTHER" id="PTHR42760:SF121">
    <property type="entry name" value="3-OXOACYL-(ACYL-CARRIER-PROTEIN) REDUCTASE"/>
    <property type="match status" value="1"/>
</dbReference>
<dbReference type="PRINTS" id="PR00081">
    <property type="entry name" value="GDHRDH"/>
</dbReference>
<dbReference type="PANTHER" id="PTHR42760">
    <property type="entry name" value="SHORT-CHAIN DEHYDROGENASES/REDUCTASES FAMILY MEMBER"/>
    <property type="match status" value="1"/>
</dbReference>
<evidence type="ECO:0000256" key="1">
    <source>
        <dbReference type="ARBA" id="ARBA00006484"/>
    </source>
</evidence>
<organism evidence="3 4">
    <name type="scientific">Hohenbuehelia grisea</name>
    <dbReference type="NCBI Taxonomy" id="104357"/>
    <lineage>
        <taxon>Eukaryota</taxon>
        <taxon>Fungi</taxon>
        <taxon>Dikarya</taxon>
        <taxon>Basidiomycota</taxon>
        <taxon>Agaricomycotina</taxon>
        <taxon>Agaricomycetes</taxon>
        <taxon>Agaricomycetidae</taxon>
        <taxon>Agaricales</taxon>
        <taxon>Pleurotineae</taxon>
        <taxon>Pleurotaceae</taxon>
        <taxon>Hohenbuehelia</taxon>
    </lineage>
</organism>
<protein>
    <recommendedName>
        <fullName evidence="5">Diacetyl reductase [(S)-acetoin forming]</fullName>
    </recommendedName>
</protein>
<evidence type="ECO:0000313" key="3">
    <source>
        <dbReference type="EMBL" id="KAL0958475.1"/>
    </source>
</evidence>
<comment type="similarity">
    <text evidence="1">Belongs to the short-chain dehydrogenases/reductases (SDR) family.</text>
</comment>
<evidence type="ECO:0008006" key="5">
    <source>
        <dbReference type="Google" id="ProtNLM"/>
    </source>
</evidence>
<dbReference type="PRINTS" id="PR00080">
    <property type="entry name" value="SDRFAMILY"/>
</dbReference>
<evidence type="ECO:0000313" key="4">
    <source>
        <dbReference type="Proteomes" id="UP001556367"/>
    </source>
</evidence>